<evidence type="ECO:0000256" key="2">
    <source>
        <dbReference type="SAM" id="SignalP"/>
    </source>
</evidence>
<protein>
    <recommendedName>
        <fullName evidence="5">YXWGXW repeat-containing protein</fullName>
    </recommendedName>
</protein>
<dbReference type="AlphaFoldDB" id="A0A315ZF88"/>
<dbReference type="Proteomes" id="UP000245535">
    <property type="component" value="Unassembled WGS sequence"/>
</dbReference>
<dbReference type="RefSeq" id="WP_109615515.1">
    <property type="nucleotide sequence ID" value="NZ_QGDO01000001.1"/>
</dbReference>
<reference evidence="3 4" key="1">
    <citation type="submission" date="2018-03" db="EMBL/GenBank/DDBJ databases">
        <title>Genomic Encyclopedia of Archaeal and Bacterial Type Strains, Phase II (KMG-II): from individual species to whole genera.</title>
        <authorList>
            <person name="Goeker M."/>
        </authorList>
    </citation>
    <scope>NUCLEOTIDE SEQUENCE [LARGE SCALE GENOMIC DNA]</scope>
    <source>
        <strain evidence="3 4">DSM 28229</strain>
    </source>
</reference>
<feature type="signal peptide" evidence="2">
    <location>
        <begin position="1"/>
        <end position="20"/>
    </location>
</feature>
<comment type="caution">
    <text evidence="3">The sequence shown here is derived from an EMBL/GenBank/DDBJ whole genome shotgun (WGS) entry which is preliminary data.</text>
</comment>
<organism evidence="3 4">
    <name type="scientific">Sediminitomix flava</name>
    <dbReference type="NCBI Taxonomy" id="379075"/>
    <lineage>
        <taxon>Bacteria</taxon>
        <taxon>Pseudomonadati</taxon>
        <taxon>Bacteroidota</taxon>
        <taxon>Cytophagia</taxon>
        <taxon>Cytophagales</taxon>
        <taxon>Flammeovirgaceae</taxon>
        <taxon>Sediminitomix</taxon>
    </lineage>
</organism>
<evidence type="ECO:0008006" key="5">
    <source>
        <dbReference type="Google" id="ProtNLM"/>
    </source>
</evidence>
<feature type="compositionally biased region" description="Low complexity" evidence="1">
    <location>
        <begin position="309"/>
        <end position="346"/>
    </location>
</feature>
<name>A0A315ZF88_SEDFL</name>
<gene>
    <name evidence="3" type="ORF">BC781_101342</name>
</gene>
<accession>A0A315ZF88</accession>
<feature type="region of interest" description="Disordered" evidence="1">
    <location>
        <begin position="267"/>
        <end position="346"/>
    </location>
</feature>
<keyword evidence="4" id="KW-1185">Reference proteome</keyword>
<sequence length="346" mass="40103">MRLRYLFTFILSILSFGVFAQEFDDLYFFEEDKITENKTPVTQPSSLEEPKFDSQSYFTPSVSTTQFDTQMEQALSEQYINADRLAQLMNENPDSTTTTNEGAIQEKYTKRTTPRFRSSMTMGVNSPFSPYNRTWGWFYDGFTMTGYDMWGRTIQYDPWSQMVYVYDPMNGNIPEVYSAWNVGMSMRARWGYSPYGFGFNGGFGYNPYAWGWGGGFGWGGFGHPYGPYGFGNPYMWAGNPFIYPPYGGVYQRPIRVERPSPRVIATRRQSNLNASKYPAKVRSELYRQNTATNQATRQNREMHNRRIGQNNTNNQFNNNSNYRSNTYKAPSSTRTSSSSMPSRRRR</sequence>
<feature type="compositionally biased region" description="Polar residues" evidence="1">
    <location>
        <begin position="286"/>
        <end position="297"/>
    </location>
</feature>
<evidence type="ECO:0000313" key="4">
    <source>
        <dbReference type="Proteomes" id="UP000245535"/>
    </source>
</evidence>
<evidence type="ECO:0000313" key="3">
    <source>
        <dbReference type="EMBL" id="PWJ43992.1"/>
    </source>
</evidence>
<proteinExistence type="predicted"/>
<keyword evidence="2" id="KW-0732">Signal</keyword>
<dbReference type="EMBL" id="QGDO01000001">
    <property type="protein sequence ID" value="PWJ43992.1"/>
    <property type="molecule type" value="Genomic_DNA"/>
</dbReference>
<feature type="chain" id="PRO_5016277294" description="YXWGXW repeat-containing protein" evidence="2">
    <location>
        <begin position="21"/>
        <end position="346"/>
    </location>
</feature>
<evidence type="ECO:0000256" key="1">
    <source>
        <dbReference type="SAM" id="MobiDB-lite"/>
    </source>
</evidence>